<proteinExistence type="predicted"/>
<evidence type="ECO:0000313" key="1">
    <source>
        <dbReference type="EMBL" id="QHT16326.1"/>
    </source>
</evidence>
<sequence>MGKIRTSAISYWRGVPKDFHSFGALTQANYPIVQPQEIILRDLNNNQAKIRSMFTNYMNIQRLR</sequence>
<reference evidence="1" key="1">
    <citation type="journal article" date="2020" name="Nature">
        <title>Giant virus diversity and host interactions through global metagenomics.</title>
        <authorList>
            <person name="Schulz F."/>
            <person name="Roux S."/>
            <person name="Paez-Espino D."/>
            <person name="Jungbluth S."/>
            <person name="Walsh D.A."/>
            <person name="Denef V.J."/>
            <person name="McMahon K.D."/>
            <person name="Konstantinidis K.T."/>
            <person name="Eloe-Fadrosh E.A."/>
            <person name="Kyrpides N.C."/>
            <person name="Woyke T."/>
        </authorList>
    </citation>
    <scope>NUCLEOTIDE SEQUENCE</scope>
    <source>
        <strain evidence="1">GVMAG-M-3300023174-182</strain>
    </source>
</reference>
<name>A0A6C0DH98_9ZZZZ</name>
<dbReference type="AlphaFoldDB" id="A0A6C0DH98"/>
<dbReference type="EMBL" id="MN739620">
    <property type="protein sequence ID" value="QHT16326.1"/>
    <property type="molecule type" value="Genomic_DNA"/>
</dbReference>
<protein>
    <submittedName>
        <fullName evidence="1">Uncharacterized protein</fullName>
    </submittedName>
</protein>
<accession>A0A6C0DH98</accession>
<organism evidence="1">
    <name type="scientific">viral metagenome</name>
    <dbReference type="NCBI Taxonomy" id="1070528"/>
    <lineage>
        <taxon>unclassified sequences</taxon>
        <taxon>metagenomes</taxon>
        <taxon>organismal metagenomes</taxon>
    </lineage>
</organism>